<keyword evidence="2 6" id="KW-0812">Transmembrane</keyword>
<evidence type="ECO:0000256" key="6">
    <source>
        <dbReference type="SAM" id="Phobius"/>
    </source>
</evidence>
<protein>
    <recommendedName>
        <fullName evidence="9">Tetraspanin</fullName>
    </recommendedName>
</protein>
<name>A0A9P6ERD7_9AGAR</name>
<evidence type="ECO:0000256" key="2">
    <source>
        <dbReference type="ARBA" id="ARBA00022692"/>
    </source>
</evidence>
<sequence>MASTARLSPLSDCLDSFPSPPVRYEERPVSSRPRSQSVPRAYVSREEQGASRHGESPGDISTTTVVIFDDTPSFHAYTDPTQATQATKAQESTDLSEDRFSWLPYVDTPRSDPFIAEESAEHKPKVANHRDGPTTLLEDFQSPNTECTAVSTDSGQSSALACIGTPKFTNKWPKPSTLKYLDGREGCKKVHRPLIGTPVETIEEGKGWGVIAVGKWAPAKICLVASVSVVFVYGTALLILASMTWFNAWPNAGVMTVADYDILVVITLSACFLVFTAMTGISGTFLDSRPILAVYTLLMLPNLILILAVGYISYKRVTFNLDSKLNLAWLRLYSVPGKQAIQDTLHCCGFYNSMHDPSPSKRCYLRSPLSGCRDSLFDFEHEKLTMLYQVAFAMAALHLVNLLIALLSSNHVNRRFGKGLTPRGYLLNREDVRQEAEKVFYEGIGQNVVSEKGDRTQ</sequence>
<evidence type="ECO:0008006" key="9">
    <source>
        <dbReference type="Google" id="ProtNLM"/>
    </source>
</evidence>
<dbReference type="Pfam" id="PF00335">
    <property type="entry name" value="Tetraspanin"/>
    <property type="match status" value="1"/>
</dbReference>
<evidence type="ECO:0000256" key="5">
    <source>
        <dbReference type="SAM" id="MobiDB-lite"/>
    </source>
</evidence>
<keyword evidence="4 6" id="KW-0472">Membrane</keyword>
<proteinExistence type="predicted"/>
<dbReference type="AlphaFoldDB" id="A0A9P6ERD7"/>
<dbReference type="OrthoDB" id="2156690at2759"/>
<organism evidence="7 8">
    <name type="scientific">Crepidotus variabilis</name>
    <dbReference type="NCBI Taxonomy" id="179855"/>
    <lineage>
        <taxon>Eukaryota</taxon>
        <taxon>Fungi</taxon>
        <taxon>Dikarya</taxon>
        <taxon>Basidiomycota</taxon>
        <taxon>Agaricomycotina</taxon>
        <taxon>Agaricomycetes</taxon>
        <taxon>Agaricomycetidae</taxon>
        <taxon>Agaricales</taxon>
        <taxon>Agaricineae</taxon>
        <taxon>Crepidotaceae</taxon>
        <taxon>Crepidotus</taxon>
    </lineage>
</organism>
<keyword evidence="3 6" id="KW-1133">Transmembrane helix</keyword>
<comment type="caution">
    <text evidence="7">The sequence shown here is derived from an EMBL/GenBank/DDBJ whole genome shotgun (WGS) entry which is preliminary data.</text>
</comment>
<accession>A0A9P6ERD7</accession>
<feature type="transmembrane region" description="Helical" evidence="6">
    <location>
        <begin position="386"/>
        <end position="408"/>
    </location>
</feature>
<dbReference type="InterPro" id="IPR018499">
    <property type="entry name" value="Tetraspanin/Peripherin"/>
</dbReference>
<feature type="compositionally biased region" description="Basic and acidic residues" evidence="5">
    <location>
        <begin position="43"/>
        <end position="56"/>
    </location>
</feature>
<evidence type="ECO:0000256" key="4">
    <source>
        <dbReference type="ARBA" id="ARBA00023136"/>
    </source>
</evidence>
<comment type="subcellular location">
    <subcellularLocation>
        <location evidence="1">Membrane</location>
        <topology evidence="1">Multi-pass membrane protein</topology>
    </subcellularLocation>
</comment>
<feature type="transmembrane region" description="Helical" evidence="6">
    <location>
        <begin position="292"/>
        <end position="314"/>
    </location>
</feature>
<evidence type="ECO:0000256" key="3">
    <source>
        <dbReference type="ARBA" id="ARBA00022989"/>
    </source>
</evidence>
<evidence type="ECO:0000313" key="7">
    <source>
        <dbReference type="EMBL" id="KAF9533289.1"/>
    </source>
</evidence>
<dbReference type="EMBL" id="MU157829">
    <property type="protein sequence ID" value="KAF9533289.1"/>
    <property type="molecule type" value="Genomic_DNA"/>
</dbReference>
<dbReference type="GO" id="GO:0016020">
    <property type="term" value="C:membrane"/>
    <property type="evidence" value="ECO:0007669"/>
    <property type="project" value="UniProtKB-SubCell"/>
</dbReference>
<dbReference type="Proteomes" id="UP000807306">
    <property type="component" value="Unassembled WGS sequence"/>
</dbReference>
<reference evidence="7" key="1">
    <citation type="submission" date="2020-11" db="EMBL/GenBank/DDBJ databases">
        <authorList>
            <consortium name="DOE Joint Genome Institute"/>
            <person name="Ahrendt S."/>
            <person name="Riley R."/>
            <person name="Andreopoulos W."/>
            <person name="Labutti K."/>
            <person name="Pangilinan J."/>
            <person name="Ruiz-Duenas F.J."/>
            <person name="Barrasa J.M."/>
            <person name="Sanchez-Garcia M."/>
            <person name="Camarero S."/>
            <person name="Miyauchi S."/>
            <person name="Serrano A."/>
            <person name="Linde D."/>
            <person name="Babiker R."/>
            <person name="Drula E."/>
            <person name="Ayuso-Fernandez I."/>
            <person name="Pacheco R."/>
            <person name="Padilla G."/>
            <person name="Ferreira P."/>
            <person name="Barriuso J."/>
            <person name="Kellner H."/>
            <person name="Castanera R."/>
            <person name="Alfaro M."/>
            <person name="Ramirez L."/>
            <person name="Pisabarro A.G."/>
            <person name="Kuo A."/>
            <person name="Tritt A."/>
            <person name="Lipzen A."/>
            <person name="He G."/>
            <person name="Yan M."/>
            <person name="Ng V."/>
            <person name="Cullen D."/>
            <person name="Martin F."/>
            <person name="Rosso M.-N."/>
            <person name="Henrissat B."/>
            <person name="Hibbett D."/>
            <person name="Martinez A.T."/>
            <person name="Grigoriev I.V."/>
        </authorList>
    </citation>
    <scope>NUCLEOTIDE SEQUENCE</scope>
    <source>
        <strain evidence="7">CBS 506.95</strain>
    </source>
</reference>
<feature type="transmembrane region" description="Helical" evidence="6">
    <location>
        <begin position="221"/>
        <end position="242"/>
    </location>
</feature>
<feature type="region of interest" description="Disordered" evidence="5">
    <location>
        <begin position="1"/>
        <end position="62"/>
    </location>
</feature>
<keyword evidence="8" id="KW-1185">Reference proteome</keyword>
<evidence type="ECO:0000256" key="1">
    <source>
        <dbReference type="ARBA" id="ARBA00004141"/>
    </source>
</evidence>
<gene>
    <name evidence="7" type="ORF">CPB83DRAFT_890385</name>
</gene>
<feature type="transmembrane region" description="Helical" evidence="6">
    <location>
        <begin position="262"/>
        <end position="285"/>
    </location>
</feature>
<evidence type="ECO:0000313" key="8">
    <source>
        <dbReference type="Proteomes" id="UP000807306"/>
    </source>
</evidence>
<feature type="compositionally biased region" description="Low complexity" evidence="5">
    <location>
        <begin position="30"/>
        <end position="40"/>
    </location>
</feature>